<evidence type="ECO:0008006" key="7">
    <source>
        <dbReference type="Google" id="ProtNLM"/>
    </source>
</evidence>
<sequence length="204" mass="21112">MPSESAGAENTTDPLETGDTVENPPSGSGVETDSDGAPKSIVLAAGGIGLVALIAAGVLVGVHGPGALIGKASQDNNAFIDSAGTLAVQDRAEAALAGIFSYSYQTLDEDFDTARAFLTESMREDYESTIETTRQAAEQREASVQMAVRRSGVVSLTRDAAEVLALAVVSTETGGIPDQQFSGPILVDLALVDGEWLVDAIRER</sequence>
<dbReference type="AlphaFoldDB" id="A0A916ULU3"/>
<proteinExistence type="predicted"/>
<feature type="transmembrane region" description="Helical" evidence="4">
    <location>
        <begin position="41"/>
        <end position="62"/>
    </location>
</feature>
<reference evidence="5" key="1">
    <citation type="journal article" date="2014" name="Int. J. Syst. Evol. Microbiol.">
        <title>Complete genome sequence of Corynebacterium casei LMG S-19264T (=DSM 44701T), isolated from a smear-ripened cheese.</title>
        <authorList>
            <consortium name="US DOE Joint Genome Institute (JGI-PGF)"/>
            <person name="Walter F."/>
            <person name="Albersmeier A."/>
            <person name="Kalinowski J."/>
            <person name="Ruckert C."/>
        </authorList>
    </citation>
    <scope>NUCLEOTIDE SEQUENCE</scope>
    <source>
        <strain evidence="5">CGMCC 1.15478</strain>
    </source>
</reference>
<feature type="region of interest" description="Disordered" evidence="3">
    <location>
        <begin position="1"/>
        <end position="36"/>
    </location>
</feature>
<dbReference type="GO" id="GO:0016020">
    <property type="term" value="C:membrane"/>
    <property type="evidence" value="ECO:0007669"/>
    <property type="project" value="UniProtKB-SubCell"/>
</dbReference>
<evidence type="ECO:0000256" key="1">
    <source>
        <dbReference type="ARBA" id="ARBA00004370"/>
    </source>
</evidence>
<comment type="subcellular location">
    <subcellularLocation>
        <location evidence="1">Membrane</location>
    </subcellularLocation>
</comment>
<keyword evidence="6" id="KW-1185">Reference proteome</keyword>
<name>A0A916ULU3_9ACTN</name>
<evidence type="ECO:0000313" key="5">
    <source>
        <dbReference type="EMBL" id="GGC76890.1"/>
    </source>
</evidence>
<keyword evidence="4" id="KW-0812">Transmembrane</keyword>
<evidence type="ECO:0000256" key="3">
    <source>
        <dbReference type="SAM" id="MobiDB-lite"/>
    </source>
</evidence>
<dbReference type="PANTHER" id="PTHR37042">
    <property type="entry name" value="OUTER MEMBRANE PROTEIN RV1973"/>
    <property type="match status" value="1"/>
</dbReference>
<evidence type="ECO:0000313" key="6">
    <source>
        <dbReference type="Proteomes" id="UP000641514"/>
    </source>
</evidence>
<dbReference type="EMBL" id="BMJH01000005">
    <property type="protein sequence ID" value="GGC76890.1"/>
    <property type="molecule type" value="Genomic_DNA"/>
</dbReference>
<organism evidence="5 6">
    <name type="scientific">Hoyosella rhizosphaerae</name>
    <dbReference type="NCBI Taxonomy" id="1755582"/>
    <lineage>
        <taxon>Bacteria</taxon>
        <taxon>Bacillati</taxon>
        <taxon>Actinomycetota</taxon>
        <taxon>Actinomycetes</taxon>
        <taxon>Mycobacteriales</taxon>
        <taxon>Hoyosellaceae</taxon>
        <taxon>Hoyosella</taxon>
    </lineage>
</organism>
<dbReference type="Proteomes" id="UP000641514">
    <property type="component" value="Unassembled WGS sequence"/>
</dbReference>
<gene>
    <name evidence="5" type="ORF">GCM10011410_32720</name>
</gene>
<accession>A0A916ULU3</accession>
<evidence type="ECO:0000256" key="2">
    <source>
        <dbReference type="ARBA" id="ARBA00023136"/>
    </source>
</evidence>
<keyword evidence="2 4" id="KW-0472">Membrane</keyword>
<keyword evidence="4" id="KW-1133">Transmembrane helix</keyword>
<comment type="caution">
    <text evidence="5">The sequence shown here is derived from an EMBL/GenBank/DDBJ whole genome shotgun (WGS) entry which is preliminary data.</text>
</comment>
<protein>
    <recommendedName>
        <fullName evidence="7">Mce-associated membrane protein</fullName>
    </recommendedName>
</protein>
<evidence type="ECO:0000256" key="4">
    <source>
        <dbReference type="SAM" id="Phobius"/>
    </source>
</evidence>
<reference evidence="5" key="2">
    <citation type="submission" date="2020-09" db="EMBL/GenBank/DDBJ databases">
        <authorList>
            <person name="Sun Q."/>
            <person name="Zhou Y."/>
        </authorList>
    </citation>
    <scope>NUCLEOTIDE SEQUENCE</scope>
    <source>
        <strain evidence="5">CGMCC 1.15478</strain>
    </source>
</reference>
<dbReference type="PANTHER" id="PTHR37042:SF4">
    <property type="entry name" value="OUTER MEMBRANE PROTEIN RV1973"/>
    <property type="match status" value="1"/>
</dbReference>